<evidence type="ECO:0000313" key="1">
    <source>
        <dbReference type="EMBL" id="GEN46135.1"/>
    </source>
</evidence>
<keyword evidence="2" id="KW-1185">Reference proteome</keyword>
<dbReference type="AlphaFoldDB" id="A0A511W4X9"/>
<dbReference type="Proteomes" id="UP000321440">
    <property type="component" value="Unassembled WGS sequence"/>
</dbReference>
<reference evidence="1 2" key="1">
    <citation type="submission" date="2019-07" db="EMBL/GenBank/DDBJ databases">
        <title>Whole genome shotgun sequence of Alkalibacillus haloalkaliphilus NBRC 103110.</title>
        <authorList>
            <person name="Hosoyama A."/>
            <person name="Uohara A."/>
            <person name="Ohji S."/>
            <person name="Ichikawa N."/>
        </authorList>
    </citation>
    <scope>NUCLEOTIDE SEQUENCE [LARGE SCALE GENOMIC DNA]</scope>
    <source>
        <strain evidence="1 2">NBRC 103110</strain>
    </source>
</reference>
<dbReference type="RefSeq" id="WP_146816699.1">
    <property type="nucleotide sequence ID" value="NZ_BJYA01000013.1"/>
</dbReference>
<gene>
    <name evidence="1" type="ORF">AHA02nite_19110</name>
</gene>
<proteinExistence type="predicted"/>
<sequence>MSCCPEPQVVTVQTCNTFNTDAVAADAVQIFEHANGRASGYVTLANFNASGDEANVSTDAAGTEIIATAEQDSSFTVYVPDLQELYVFSTGGETIIGQVTVNVIQTSRP</sequence>
<organism evidence="1 2">
    <name type="scientific">Alkalibacillus haloalkaliphilus</name>
    <dbReference type="NCBI Taxonomy" id="94136"/>
    <lineage>
        <taxon>Bacteria</taxon>
        <taxon>Bacillati</taxon>
        <taxon>Bacillota</taxon>
        <taxon>Bacilli</taxon>
        <taxon>Bacillales</taxon>
        <taxon>Bacillaceae</taxon>
        <taxon>Alkalibacillus</taxon>
    </lineage>
</organism>
<dbReference type="EMBL" id="BJYA01000013">
    <property type="protein sequence ID" value="GEN46135.1"/>
    <property type="molecule type" value="Genomic_DNA"/>
</dbReference>
<dbReference type="OrthoDB" id="2969098at2"/>
<accession>A0A511W4X9</accession>
<name>A0A511W4X9_9BACI</name>
<evidence type="ECO:0000313" key="2">
    <source>
        <dbReference type="Proteomes" id="UP000321440"/>
    </source>
</evidence>
<protein>
    <submittedName>
        <fullName evidence="1">Uncharacterized protein</fullName>
    </submittedName>
</protein>
<comment type="caution">
    <text evidence="1">The sequence shown here is derived from an EMBL/GenBank/DDBJ whole genome shotgun (WGS) entry which is preliminary data.</text>
</comment>